<dbReference type="CDD" id="cd07571">
    <property type="entry name" value="ALP_N-acyl_transferase"/>
    <property type="match status" value="1"/>
</dbReference>
<dbReference type="GO" id="GO:0005886">
    <property type="term" value="C:plasma membrane"/>
    <property type="evidence" value="ECO:0007669"/>
    <property type="project" value="UniProtKB-SubCell"/>
</dbReference>
<comment type="function">
    <text evidence="9">Catalyzes the phospholipid dependent N-acylation of the N-terminal cysteine of apolipoprotein, the last step in lipoprotein maturation.</text>
</comment>
<keyword evidence="5 9" id="KW-0812">Transmembrane</keyword>
<feature type="transmembrane region" description="Helical" evidence="9">
    <location>
        <begin position="49"/>
        <end position="68"/>
    </location>
</feature>
<dbReference type="EC" id="2.3.1.269" evidence="9"/>
<comment type="pathway">
    <text evidence="9">Protein modification; lipoprotein biosynthesis (N-acyl transfer).</text>
</comment>
<dbReference type="PANTHER" id="PTHR38686">
    <property type="entry name" value="APOLIPOPROTEIN N-ACYLTRANSFERASE"/>
    <property type="match status" value="1"/>
</dbReference>
<evidence type="ECO:0000256" key="8">
    <source>
        <dbReference type="ARBA" id="ARBA00023315"/>
    </source>
</evidence>
<evidence type="ECO:0000256" key="3">
    <source>
        <dbReference type="ARBA" id="ARBA00022475"/>
    </source>
</evidence>
<organism evidence="10 11">
    <name type="scientific">Bergeyella cardium</name>
    <dbReference type="NCBI Taxonomy" id="1585976"/>
    <lineage>
        <taxon>Bacteria</taxon>
        <taxon>Pseudomonadati</taxon>
        <taxon>Bacteroidota</taxon>
        <taxon>Flavobacteriia</taxon>
        <taxon>Flavobacteriales</taxon>
        <taxon>Weeksellaceae</taxon>
        <taxon>Bergeyella</taxon>
    </lineage>
</organism>
<dbReference type="Pfam" id="PF00795">
    <property type="entry name" value="CN_hydrolase"/>
    <property type="match status" value="1"/>
</dbReference>
<evidence type="ECO:0000313" key="11">
    <source>
        <dbReference type="Proteomes" id="UP000464318"/>
    </source>
</evidence>
<gene>
    <name evidence="9 10" type="primary">lnt</name>
    <name evidence="10" type="ORF">DBX24_00225</name>
</gene>
<evidence type="ECO:0000256" key="4">
    <source>
        <dbReference type="ARBA" id="ARBA00022679"/>
    </source>
</evidence>
<comment type="catalytic activity">
    <reaction evidence="9">
        <text>N-terminal S-1,2-diacyl-sn-glyceryl-L-cysteinyl-[lipoprotein] + a glycerophospholipid = N-acyl-S-1,2-diacyl-sn-glyceryl-L-cysteinyl-[lipoprotein] + a 2-acyl-sn-glycero-3-phospholipid + H(+)</text>
        <dbReference type="Rhea" id="RHEA:48228"/>
        <dbReference type="Rhea" id="RHEA-COMP:14681"/>
        <dbReference type="Rhea" id="RHEA-COMP:14684"/>
        <dbReference type="ChEBI" id="CHEBI:15378"/>
        <dbReference type="ChEBI" id="CHEBI:136912"/>
        <dbReference type="ChEBI" id="CHEBI:140656"/>
        <dbReference type="ChEBI" id="CHEBI:140657"/>
        <dbReference type="ChEBI" id="CHEBI:140660"/>
        <dbReference type="EC" id="2.3.1.269"/>
    </reaction>
</comment>
<dbReference type="GO" id="GO:0042158">
    <property type="term" value="P:lipoprotein biosynthetic process"/>
    <property type="evidence" value="ECO:0007669"/>
    <property type="project" value="UniProtKB-UniRule"/>
</dbReference>
<feature type="transmembrane region" description="Helical" evidence="9">
    <location>
        <begin position="88"/>
        <end position="109"/>
    </location>
</feature>
<evidence type="ECO:0000256" key="9">
    <source>
        <dbReference type="HAMAP-Rule" id="MF_01148"/>
    </source>
</evidence>
<dbReference type="KEGG" id="bcad:DBX24_00225"/>
<keyword evidence="7 9" id="KW-0472">Membrane</keyword>
<dbReference type="Proteomes" id="UP000464318">
    <property type="component" value="Chromosome"/>
</dbReference>
<protein>
    <recommendedName>
        <fullName evidence="9">Apolipoprotein N-acyltransferase</fullName>
        <shortName evidence="9">ALP N-acyltransferase</shortName>
        <ecNumber evidence="9">2.3.1.269</ecNumber>
    </recommendedName>
</protein>
<dbReference type="InterPro" id="IPR004563">
    <property type="entry name" value="Apolipo_AcylTrfase"/>
</dbReference>
<dbReference type="GO" id="GO:0016410">
    <property type="term" value="F:N-acyltransferase activity"/>
    <property type="evidence" value="ECO:0007669"/>
    <property type="project" value="UniProtKB-UniRule"/>
</dbReference>
<dbReference type="PROSITE" id="PS50263">
    <property type="entry name" value="CN_HYDROLASE"/>
    <property type="match status" value="1"/>
</dbReference>
<dbReference type="Pfam" id="PF20154">
    <property type="entry name" value="LNT_N"/>
    <property type="match status" value="1"/>
</dbReference>
<comment type="similarity">
    <text evidence="2 9">Belongs to the CN hydrolase family. Apolipoprotein N-acyltransferase subfamily.</text>
</comment>
<keyword evidence="10" id="KW-0449">Lipoprotein</keyword>
<evidence type="ECO:0000256" key="1">
    <source>
        <dbReference type="ARBA" id="ARBA00004651"/>
    </source>
</evidence>
<dbReference type="PANTHER" id="PTHR38686:SF1">
    <property type="entry name" value="APOLIPOPROTEIN N-ACYLTRANSFERASE"/>
    <property type="match status" value="1"/>
</dbReference>
<dbReference type="UniPathway" id="UPA00666"/>
<keyword evidence="3 9" id="KW-1003">Cell membrane</keyword>
<keyword evidence="8 9" id="KW-0012">Acyltransferase</keyword>
<feature type="transmembrane region" description="Helical" evidence="9">
    <location>
        <begin position="194"/>
        <end position="214"/>
    </location>
</feature>
<feature type="transmembrane region" description="Helical" evidence="9">
    <location>
        <begin position="518"/>
        <end position="536"/>
    </location>
</feature>
<evidence type="ECO:0000256" key="6">
    <source>
        <dbReference type="ARBA" id="ARBA00022989"/>
    </source>
</evidence>
<dbReference type="OrthoDB" id="9804277at2"/>
<evidence type="ECO:0000256" key="7">
    <source>
        <dbReference type="ARBA" id="ARBA00023136"/>
    </source>
</evidence>
<dbReference type="HAMAP" id="MF_01148">
    <property type="entry name" value="Lnt"/>
    <property type="match status" value="1"/>
</dbReference>
<dbReference type="AlphaFoldDB" id="A0A6P1QUM7"/>
<feature type="transmembrane region" description="Helical" evidence="9">
    <location>
        <begin position="156"/>
        <end position="182"/>
    </location>
</feature>
<keyword evidence="4 9" id="KW-0808">Transferase</keyword>
<dbReference type="InterPro" id="IPR036526">
    <property type="entry name" value="C-N_Hydrolase_sf"/>
</dbReference>
<feature type="transmembrane region" description="Helical" evidence="9">
    <location>
        <begin position="116"/>
        <end position="136"/>
    </location>
</feature>
<keyword evidence="6 9" id="KW-1133">Transmembrane helix</keyword>
<reference evidence="10 11" key="1">
    <citation type="submission" date="2018-04" db="EMBL/GenBank/DDBJ databases">
        <title>Characteristic and Complete Genome Sequencing of A Novel Member of Infective Endocarditis Causative Bacteria: Bergeyella cardium QL-PH.</title>
        <authorList>
            <person name="Pan H."/>
            <person name="Sun E."/>
            <person name="Zhang Y."/>
        </authorList>
    </citation>
    <scope>NUCLEOTIDE SEQUENCE [LARGE SCALE GENOMIC DNA]</scope>
    <source>
        <strain evidence="10 11">HPQL</strain>
    </source>
</reference>
<evidence type="ECO:0000313" key="10">
    <source>
        <dbReference type="EMBL" id="QHN64424.1"/>
    </source>
</evidence>
<dbReference type="NCBIfam" id="TIGR00546">
    <property type="entry name" value="lnt"/>
    <property type="match status" value="1"/>
</dbReference>
<dbReference type="SUPFAM" id="SSF56317">
    <property type="entry name" value="Carbon-nitrogen hydrolase"/>
    <property type="match status" value="1"/>
</dbReference>
<name>A0A6P1QUM7_9FLAO</name>
<keyword evidence="11" id="KW-1185">Reference proteome</keyword>
<comment type="subcellular location">
    <subcellularLocation>
        <location evidence="1 9">Cell membrane</location>
        <topology evidence="1 9">Multi-pass membrane protein</topology>
    </subcellularLocation>
</comment>
<evidence type="ECO:0000256" key="2">
    <source>
        <dbReference type="ARBA" id="ARBA00010065"/>
    </source>
</evidence>
<accession>A0A6P1QUM7</accession>
<dbReference type="InterPro" id="IPR045378">
    <property type="entry name" value="LNT_N"/>
</dbReference>
<evidence type="ECO:0000256" key="5">
    <source>
        <dbReference type="ARBA" id="ARBA00022692"/>
    </source>
</evidence>
<proteinExistence type="inferred from homology"/>
<dbReference type="InterPro" id="IPR003010">
    <property type="entry name" value="C-N_Hydrolase"/>
</dbReference>
<feature type="transmembrane region" description="Helical" evidence="9">
    <location>
        <begin position="20"/>
        <end position="37"/>
    </location>
</feature>
<dbReference type="EMBL" id="CP029149">
    <property type="protein sequence ID" value="QHN64424.1"/>
    <property type="molecule type" value="Genomic_DNA"/>
</dbReference>
<dbReference type="RefSeq" id="WP_120488877.1">
    <property type="nucleotide sequence ID" value="NZ_CP029149.1"/>
</dbReference>
<sequence length="546" mass="61742">MKYIFLSLISALLLSVSWPVYGVPFFIFIALVPLLVLEHDIIKFSKIKHKGWAVFGLSYLCFVVWNIISTGWLYGSKNPDGSQSLQAVAFPVLVNSLLYAIVFQLYSVYKKVQGTYWGLAFFVAIWLSFEKFHLSWELSWPWLNLGNVFSEYPKLIQWYDTVGATGGSLWILKVNVLVFYALRIWEAGRSRKALVKHLAILGVLISVPVVVSLFKYYSFDEKPVGEVKVVMIQPALDPYTEKYTKDSLSILKDIMELAHTADAAKVDYYLAPETAVPGYGSLSEKGFHQSRLIGEIKGFLETHSHSAFVSGASTHQFFFSNENLPPSAYQIQAQPEVWVENYNTALQIIPKEEVQTYHKAKLVPGVEIFPYMKTLKPLLGDAMLNLGGTVASLGTDEKRKVFRNPYNKGAIAPVICYESIYGEFVTDYVKNGANFLGILTNDSWWGETQGYKQLLSYARLRAIETRREIARAANSGVSAHINALGEIEESTFYGDKTALYSAIKLYQGETFYTRAGDFISRIAIFSIGFLVFYTLLDKYQNRKKKK</sequence>
<dbReference type="Gene3D" id="3.60.110.10">
    <property type="entry name" value="Carbon-nitrogen hydrolase"/>
    <property type="match status" value="1"/>
</dbReference>